<dbReference type="GO" id="GO:0031956">
    <property type="term" value="F:medium-chain fatty acid-CoA ligase activity"/>
    <property type="evidence" value="ECO:0007669"/>
    <property type="project" value="TreeGrafter"/>
</dbReference>
<dbReference type="Gene3D" id="3.40.50.12780">
    <property type="entry name" value="N-terminal domain of ligase-like"/>
    <property type="match status" value="1"/>
</dbReference>
<feature type="region of interest" description="Disordered" evidence="2">
    <location>
        <begin position="1"/>
        <end position="26"/>
    </location>
</feature>
<proteinExistence type="inferred from homology"/>
<dbReference type="GO" id="GO:0006631">
    <property type="term" value="P:fatty acid metabolic process"/>
    <property type="evidence" value="ECO:0007669"/>
    <property type="project" value="TreeGrafter"/>
</dbReference>
<dbReference type="PROSITE" id="PS00455">
    <property type="entry name" value="AMP_BINDING"/>
    <property type="match status" value="1"/>
</dbReference>
<evidence type="ECO:0000256" key="2">
    <source>
        <dbReference type="SAM" id="MobiDB-lite"/>
    </source>
</evidence>
<organism evidence="4 5">
    <name type="scientific">Muricoccus nepalensis</name>
    <dbReference type="NCBI Taxonomy" id="1854500"/>
    <lineage>
        <taxon>Bacteria</taxon>
        <taxon>Pseudomonadati</taxon>
        <taxon>Pseudomonadota</taxon>
        <taxon>Alphaproteobacteria</taxon>
        <taxon>Acetobacterales</taxon>
        <taxon>Roseomonadaceae</taxon>
        <taxon>Muricoccus</taxon>
    </lineage>
</organism>
<dbReference type="OrthoDB" id="9803968at2"/>
<dbReference type="RefSeq" id="WP_140886227.1">
    <property type="nucleotide sequence ID" value="NZ_RCZP01000036.1"/>
</dbReference>
<name>A0A502FCT2_9PROT</name>
<feature type="domain" description="AMP-dependent synthetase/ligase" evidence="3">
    <location>
        <begin position="69"/>
        <end position="448"/>
    </location>
</feature>
<comment type="similarity">
    <text evidence="1">Belongs to the ATP-dependent AMP-binding enzyme family.</text>
</comment>
<dbReference type="PANTHER" id="PTHR43201:SF8">
    <property type="entry name" value="ACYL-COA SYNTHETASE FAMILY MEMBER 3"/>
    <property type="match status" value="1"/>
</dbReference>
<dbReference type="Pfam" id="PF00501">
    <property type="entry name" value="AMP-binding"/>
    <property type="match status" value="1"/>
</dbReference>
<protein>
    <submittedName>
        <fullName evidence="4">Feruloyl-CoA synthase</fullName>
    </submittedName>
</protein>
<dbReference type="Pfam" id="PF23562">
    <property type="entry name" value="AMP-binding_C_3"/>
    <property type="match status" value="1"/>
</dbReference>
<accession>A0A502FCT2</accession>
<dbReference type="EMBL" id="RCZP01000036">
    <property type="protein sequence ID" value="TPG47227.1"/>
    <property type="molecule type" value="Genomic_DNA"/>
</dbReference>
<evidence type="ECO:0000313" key="4">
    <source>
        <dbReference type="EMBL" id="TPG47227.1"/>
    </source>
</evidence>
<dbReference type="InterPro" id="IPR000873">
    <property type="entry name" value="AMP-dep_synth/lig_dom"/>
</dbReference>
<dbReference type="SUPFAM" id="SSF56801">
    <property type="entry name" value="Acetyl-CoA synthetase-like"/>
    <property type="match status" value="1"/>
</dbReference>
<dbReference type="AlphaFoldDB" id="A0A502FCT2"/>
<evidence type="ECO:0000256" key="1">
    <source>
        <dbReference type="ARBA" id="ARBA00006432"/>
    </source>
</evidence>
<keyword evidence="5" id="KW-1185">Reference proteome</keyword>
<dbReference type="InterPro" id="IPR042099">
    <property type="entry name" value="ANL_N_sf"/>
</dbReference>
<gene>
    <name evidence="4" type="ORF">EAH89_23790</name>
</gene>
<evidence type="ECO:0000259" key="3">
    <source>
        <dbReference type="Pfam" id="PF00501"/>
    </source>
</evidence>
<comment type="caution">
    <text evidence="4">The sequence shown here is derived from an EMBL/GenBank/DDBJ whole genome shotgun (WGS) entry which is preliminary data.</text>
</comment>
<dbReference type="InterPro" id="IPR020845">
    <property type="entry name" value="AMP-binding_CS"/>
</dbReference>
<evidence type="ECO:0000313" key="5">
    <source>
        <dbReference type="Proteomes" id="UP000317078"/>
    </source>
</evidence>
<dbReference type="Proteomes" id="UP000317078">
    <property type="component" value="Unassembled WGS sequence"/>
</dbReference>
<dbReference type="PANTHER" id="PTHR43201">
    <property type="entry name" value="ACYL-COA SYNTHETASE"/>
    <property type="match status" value="1"/>
</dbReference>
<reference evidence="4 5" key="1">
    <citation type="journal article" date="2019" name="Environ. Microbiol.">
        <title>Species interactions and distinct microbial communities in high Arctic permafrost affected cryosols are associated with the CH4 and CO2 gas fluxes.</title>
        <authorList>
            <person name="Altshuler I."/>
            <person name="Hamel J."/>
            <person name="Turney S."/>
            <person name="Magnuson E."/>
            <person name="Levesque R."/>
            <person name="Greer C."/>
            <person name="Whyte L.G."/>
        </authorList>
    </citation>
    <scope>NUCLEOTIDE SEQUENCE [LARGE SCALE GENOMIC DNA]</scope>
    <source>
        <strain evidence="4 5">S9.3B</strain>
    </source>
</reference>
<sequence>MGESVAASAGPEGPGTGPVTGPETGWIPDFHVFSEPRVLVESDPDGGWLVRSGTPLPAYVPLLTRHVFAWAERAPDRPFLRQRGGGGAWRGVTYGEAAESLRRIGAALLAMGLGPERPVAVLSGNTVEHALIGLAAQAVGVPYAAVSPAYSLADTSLGKLRHVLAKLTPGLLHVDRAAPFAAALALDEASGAAVFATDPAGVERARPFADLLAAPAGAATEAAMGGVDPDAPAKILFTSGSTGMPKGVVATHRMMAAAQEQVAEAWPFLRHEPPVLLDWLPWNHVFGSSKNLNMILRHGGTMWIDDGRPVPGGFERTLENLREVSPTISFNVPKGYELLIPRLEEDASLAHAFFARLRIMFYAGAALAPPLWRRLEALAAAHGPKDGVHMVSSWGLTETAPSISMVHAARAAVGCVGTPLPAVEIRLLPDGDKLEARVRGPNVTPGYWRDPEATAAAFDERGFFRTGDALRWVDPANPAAGFIFDGRLTEDFKLSTGTRVNAGAIKIRALSALAPWVRDLLVVGENREEIGLLLVPHHHGLAELDTPALAEGVAAALRPLNEGAPSSRRIARALFLREPPSLAAGEITDKGSLNLRAILRRRPEAMERLFADDPEVIRP</sequence>